<dbReference type="SUPFAM" id="SSF56349">
    <property type="entry name" value="DNA breaking-rejoining enzymes"/>
    <property type="match status" value="1"/>
</dbReference>
<dbReference type="InterPro" id="IPR010998">
    <property type="entry name" value="Integrase_recombinase_N"/>
</dbReference>
<dbReference type="PANTHER" id="PTHR34605">
    <property type="entry name" value="PHAGE_INTEGRASE DOMAIN-CONTAINING PROTEIN"/>
    <property type="match status" value="1"/>
</dbReference>
<accession>A0ABX5H1M6</accession>
<evidence type="ECO:0000256" key="2">
    <source>
        <dbReference type="ARBA" id="ARBA00023172"/>
    </source>
</evidence>
<dbReference type="RefSeq" id="WP_045152855.1">
    <property type="nucleotide sequence ID" value="NZ_JZSW01000007.1"/>
</dbReference>
<dbReference type="SUPFAM" id="SSF47823">
    <property type="entry name" value="lambda integrase-like, N-terminal domain"/>
    <property type="match status" value="1"/>
</dbReference>
<dbReference type="Pfam" id="PF00589">
    <property type="entry name" value="Phage_integrase"/>
    <property type="match status" value="1"/>
</dbReference>
<gene>
    <name evidence="4" type="ORF">C0W27_15750</name>
</gene>
<evidence type="ECO:0000313" key="4">
    <source>
        <dbReference type="EMBL" id="PSX07021.1"/>
    </source>
</evidence>
<reference evidence="4 5" key="1">
    <citation type="submission" date="2018-01" db="EMBL/GenBank/DDBJ databases">
        <title>Whole genome sequencing of Histamine producing bacteria.</title>
        <authorList>
            <person name="Butler K."/>
        </authorList>
    </citation>
    <scope>NUCLEOTIDE SEQUENCE [LARGE SCALE GENOMIC DNA]</scope>
    <source>
        <strain evidence="4 5">A6-1</strain>
    </source>
</reference>
<organism evidence="4 5">
    <name type="scientific">Photobacterium angustum</name>
    <dbReference type="NCBI Taxonomy" id="661"/>
    <lineage>
        <taxon>Bacteria</taxon>
        <taxon>Pseudomonadati</taxon>
        <taxon>Pseudomonadota</taxon>
        <taxon>Gammaproteobacteria</taxon>
        <taxon>Vibrionales</taxon>
        <taxon>Vibrionaceae</taxon>
        <taxon>Photobacterium</taxon>
    </lineage>
</organism>
<dbReference type="Gene3D" id="1.10.150.130">
    <property type="match status" value="1"/>
</dbReference>
<keyword evidence="2" id="KW-0233">DNA recombination</keyword>
<evidence type="ECO:0000259" key="3">
    <source>
        <dbReference type="PROSITE" id="PS51898"/>
    </source>
</evidence>
<sequence length="378" mass="42846">MLLTINDNVRALDAIKAKVNELSEFGDELRPSTVSKLMKVAVDNGVNLDDSEEIRQLIAVLLNNFTKRSDAYSQNTVKQLSYNWSNFTAYCTQHRVNSLPASAKTVEDYIRLVGTKYHRNTISSHLWAIGKMHVITGMSDPTKDSYVSLTRRSIFKNKVQAGEKINQANGFTADHLSEFIELYNKCTTLKQFRDKAMVTVAYECLLRSSELVNIKFSDLNIHKGESGFVNIPFSKTNKTGELDLRYLSEETVSLLFDYFDHANICFDDFSKDTDKCNRYIFVPCKKNGRLRDKPNDFGVNKLTRRTVNNLFLTVSQLLNVKFSAHSPRVGAVQDMFAENISLPLIQQAGGWGSANMPARYGSQMDIKHSAMAQMRNKK</sequence>
<evidence type="ECO:0000313" key="5">
    <source>
        <dbReference type="Proteomes" id="UP000240989"/>
    </source>
</evidence>
<protein>
    <recommendedName>
        <fullName evidence="3">Tyr recombinase domain-containing protein</fullName>
    </recommendedName>
</protein>
<evidence type="ECO:0000256" key="1">
    <source>
        <dbReference type="ARBA" id="ARBA00023125"/>
    </source>
</evidence>
<dbReference type="EMBL" id="PYOU01000014">
    <property type="protein sequence ID" value="PSX07021.1"/>
    <property type="molecule type" value="Genomic_DNA"/>
</dbReference>
<dbReference type="PANTHER" id="PTHR34605:SF4">
    <property type="entry name" value="DNA ADENINE METHYLTRANSFERASE"/>
    <property type="match status" value="1"/>
</dbReference>
<dbReference type="InterPro" id="IPR013762">
    <property type="entry name" value="Integrase-like_cat_sf"/>
</dbReference>
<feature type="domain" description="Tyr recombinase" evidence="3">
    <location>
        <begin position="166"/>
        <end position="378"/>
    </location>
</feature>
<proteinExistence type="predicted"/>
<comment type="caution">
    <text evidence="4">The sequence shown here is derived from an EMBL/GenBank/DDBJ whole genome shotgun (WGS) entry which is preliminary data.</text>
</comment>
<dbReference type="InterPro" id="IPR002104">
    <property type="entry name" value="Integrase_catalytic"/>
</dbReference>
<dbReference type="InterPro" id="IPR011010">
    <property type="entry name" value="DNA_brk_join_enz"/>
</dbReference>
<keyword evidence="1" id="KW-0238">DNA-binding</keyword>
<dbReference type="InterPro" id="IPR052925">
    <property type="entry name" value="Phage_Integrase-like_Recomb"/>
</dbReference>
<dbReference type="Proteomes" id="UP000240989">
    <property type="component" value="Unassembled WGS sequence"/>
</dbReference>
<keyword evidence="5" id="KW-1185">Reference proteome</keyword>
<dbReference type="Gene3D" id="1.10.443.10">
    <property type="entry name" value="Intergrase catalytic core"/>
    <property type="match status" value="1"/>
</dbReference>
<name>A0ABX5H1M6_PHOAN</name>
<dbReference type="PROSITE" id="PS51898">
    <property type="entry name" value="TYR_RECOMBINASE"/>
    <property type="match status" value="1"/>
</dbReference>